<dbReference type="PANTHER" id="PTHR46346:SF1">
    <property type="entry name" value="PHOSPHATIDYLINOSITOL N-ACETYLGLUCOSAMINYLTRANSFERASE SUBUNIT P"/>
    <property type="match status" value="1"/>
</dbReference>
<dbReference type="AlphaFoldDB" id="A0A1Y1I0L7"/>
<keyword evidence="11" id="KW-1185">Reference proteome</keyword>
<organism evidence="10 11">
    <name type="scientific">Klebsormidium nitens</name>
    <name type="common">Green alga</name>
    <name type="synonym">Ulothrix nitens</name>
    <dbReference type="NCBI Taxonomy" id="105231"/>
    <lineage>
        <taxon>Eukaryota</taxon>
        <taxon>Viridiplantae</taxon>
        <taxon>Streptophyta</taxon>
        <taxon>Klebsormidiophyceae</taxon>
        <taxon>Klebsormidiales</taxon>
        <taxon>Klebsormidiaceae</taxon>
        <taxon>Klebsormidium</taxon>
    </lineage>
</organism>
<dbReference type="Proteomes" id="UP000054558">
    <property type="component" value="Unassembled WGS sequence"/>
</dbReference>
<evidence type="ECO:0000256" key="3">
    <source>
        <dbReference type="ARBA" id="ARBA00022502"/>
    </source>
</evidence>
<evidence type="ECO:0000256" key="5">
    <source>
        <dbReference type="ARBA" id="ARBA00022989"/>
    </source>
</evidence>
<dbReference type="InterPro" id="IPR016542">
    <property type="entry name" value="PIG-P_GPI19"/>
</dbReference>
<comment type="subcellular location">
    <subcellularLocation>
        <location evidence="1">Membrane</location>
        <topology evidence="1">Multi-pass membrane protein</topology>
    </subcellularLocation>
</comment>
<reference evidence="10 11" key="1">
    <citation type="journal article" date="2014" name="Nat. Commun.">
        <title>Klebsormidium flaccidum genome reveals primary factors for plant terrestrial adaptation.</title>
        <authorList>
            <person name="Hori K."/>
            <person name="Maruyama F."/>
            <person name="Fujisawa T."/>
            <person name="Togashi T."/>
            <person name="Yamamoto N."/>
            <person name="Seo M."/>
            <person name="Sato S."/>
            <person name="Yamada T."/>
            <person name="Mori H."/>
            <person name="Tajima N."/>
            <person name="Moriyama T."/>
            <person name="Ikeuchi M."/>
            <person name="Watanabe M."/>
            <person name="Wada H."/>
            <person name="Kobayashi K."/>
            <person name="Saito M."/>
            <person name="Masuda T."/>
            <person name="Sasaki-Sekimoto Y."/>
            <person name="Mashiguchi K."/>
            <person name="Awai K."/>
            <person name="Shimojima M."/>
            <person name="Masuda S."/>
            <person name="Iwai M."/>
            <person name="Nobusawa T."/>
            <person name="Narise T."/>
            <person name="Kondo S."/>
            <person name="Saito H."/>
            <person name="Sato R."/>
            <person name="Murakawa M."/>
            <person name="Ihara Y."/>
            <person name="Oshima-Yamada Y."/>
            <person name="Ohtaka K."/>
            <person name="Satoh M."/>
            <person name="Sonobe K."/>
            <person name="Ishii M."/>
            <person name="Ohtani R."/>
            <person name="Kanamori-Sato M."/>
            <person name="Honoki R."/>
            <person name="Miyazaki D."/>
            <person name="Mochizuki H."/>
            <person name="Umetsu J."/>
            <person name="Higashi K."/>
            <person name="Shibata D."/>
            <person name="Kamiya Y."/>
            <person name="Sato N."/>
            <person name="Nakamura Y."/>
            <person name="Tabata S."/>
            <person name="Ida S."/>
            <person name="Kurokawa K."/>
            <person name="Ohta H."/>
        </authorList>
    </citation>
    <scope>NUCLEOTIDE SEQUENCE [LARGE SCALE GENOMIC DNA]</scope>
    <source>
        <strain evidence="10 11">NIES-2285</strain>
    </source>
</reference>
<dbReference type="GO" id="GO:0006506">
    <property type="term" value="P:GPI anchor biosynthetic process"/>
    <property type="evidence" value="ECO:0000318"/>
    <property type="project" value="GO_Central"/>
</dbReference>
<dbReference type="GO" id="GO:0017176">
    <property type="term" value="F:phosphatidylinositol N-acetylglucosaminyltransferase activity"/>
    <property type="evidence" value="ECO:0007669"/>
    <property type="project" value="UniProtKB-UniRule"/>
</dbReference>
<gene>
    <name evidence="10" type="ORF">KFL_001080030</name>
</gene>
<evidence type="ECO:0000259" key="9">
    <source>
        <dbReference type="Pfam" id="PF08510"/>
    </source>
</evidence>
<feature type="transmembrane region" description="Helical" evidence="8">
    <location>
        <begin position="28"/>
        <end position="50"/>
    </location>
</feature>
<evidence type="ECO:0000256" key="2">
    <source>
        <dbReference type="ARBA" id="ARBA00004687"/>
    </source>
</evidence>
<comment type="function">
    <text evidence="7">Part of the complex catalyzing the transfer of N-acetylglucosamine from UDP-N-acetylglucosamine to phosphatidylinositol, the first step of GPI biosynthesis.</text>
</comment>
<comment type="similarity">
    <text evidence="7">Belongs to the PIGP family.</text>
</comment>
<evidence type="ECO:0000256" key="1">
    <source>
        <dbReference type="ARBA" id="ARBA00004141"/>
    </source>
</evidence>
<dbReference type="Pfam" id="PF08510">
    <property type="entry name" value="PIG-P"/>
    <property type="match status" value="1"/>
</dbReference>
<evidence type="ECO:0000313" key="10">
    <source>
        <dbReference type="EMBL" id="GAQ82327.1"/>
    </source>
</evidence>
<dbReference type="OMA" id="LYVLWAY"/>
<name>A0A1Y1I0L7_KLENI</name>
<keyword evidence="3 7" id="KW-0337">GPI-anchor biosynthesis</keyword>
<keyword evidence="6 7" id="KW-0472">Membrane</keyword>
<dbReference type="PIRSF" id="PIRSF008765">
    <property type="entry name" value="PIG-P_GPI19"/>
    <property type="match status" value="1"/>
</dbReference>
<protein>
    <recommendedName>
        <fullName evidence="7">Phosphatidylinositol N-acetylglucosaminyltransferase subunit P</fullName>
    </recommendedName>
</protein>
<evidence type="ECO:0000256" key="6">
    <source>
        <dbReference type="ARBA" id="ARBA00023136"/>
    </source>
</evidence>
<dbReference type="UniPathway" id="UPA00196"/>
<dbReference type="PANTHER" id="PTHR46346">
    <property type="entry name" value="PHOSPHATIDYLINOSITOL N-ACETYLGLUCOSAMINYLTRANSFERASE SUBUNIT P"/>
    <property type="match status" value="1"/>
</dbReference>
<keyword evidence="5 8" id="KW-1133">Transmembrane helix</keyword>
<accession>A0A1Y1I0L7</accession>
<dbReference type="InterPro" id="IPR013717">
    <property type="entry name" value="PIG-P"/>
</dbReference>
<proteinExistence type="inferred from homology"/>
<evidence type="ECO:0000256" key="7">
    <source>
        <dbReference type="PIRNR" id="PIRNR008765"/>
    </source>
</evidence>
<keyword evidence="7" id="KW-0808">Transferase</keyword>
<evidence type="ECO:0000256" key="8">
    <source>
        <dbReference type="SAM" id="Phobius"/>
    </source>
</evidence>
<dbReference type="InterPro" id="IPR052263">
    <property type="entry name" value="GPI_Anchor_Biosynth"/>
</dbReference>
<evidence type="ECO:0000256" key="4">
    <source>
        <dbReference type="ARBA" id="ARBA00022692"/>
    </source>
</evidence>
<dbReference type="OrthoDB" id="690928at2759"/>
<dbReference type="EMBL" id="DF237057">
    <property type="protein sequence ID" value="GAQ82327.1"/>
    <property type="molecule type" value="Genomic_DNA"/>
</dbReference>
<dbReference type="GO" id="GO:0016020">
    <property type="term" value="C:membrane"/>
    <property type="evidence" value="ECO:0007669"/>
    <property type="project" value="UniProtKB-SubCell"/>
</dbReference>
<keyword evidence="4 8" id="KW-0812">Transmembrane</keyword>
<feature type="transmembrane region" description="Helical" evidence="8">
    <location>
        <begin position="70"/>
        <end position="90"/>
    </location>
</feature>
<evidence type="ECO:0000313" key="11">
    <source>
        <dbReference type="Proteomes" id="UP000054558"/>
    </source>
</evidence>
<feature type="domain" description="PIG-P" evidence="9">
    <location>
        <begin position="26"/>
        <end position="142"/>
    </location>
</feature>
<dbReference type="STRING" id="105231.A0A1Y1I0L7"/>
<sequence>MLASEKESTLFKDHSQPIRRKGAVPAEVYGFVGSIASIVAYALFILWAYIPEQYLHAAGVTYYPSKYWAIALPAYAIVTVFLAVLVYTALCMMSTKPLDSPYTIKDEYSRSRLPPQNSDDCTEEPIPPVSDMDITEVNMWLYKGQALE</sequence>
<comment type="pathway">
    <text evidence="2 7">Glycolipid biosynthesis; glycosylphosphatidylinositol-anchor biosynthesis.</text>
</comment>
<dbReference type="GO" id="GO:0005783">
    <property type="term" value="C:endoplasmic reticulum"/>
    <property type="evidence" value="ECO:0000318"/>
    <property type="project" value="GO_Central"/>
</dbReference>